<comment type="similarity">
    <text evidence="1">Belongs to the SNF7 family.</text>
</comment>
<dbReference type="AlphaFoldDB" id="A0A813Q8A0"/>
<protein>
    <recommendedName>
        <fullName evidence="5">Charged multivesicular body protein 3</fullName>
    </recommendedName>
</protein>
<sequence>MGLFGSDVPPYEKAKERVNQISSKLRSEGRLLDRQIRQIEREEQKTILMIKTAAKKNQMDVCKIGAKSLVHSKKQKARIYATKAQMNSVVMQMKNQLGQMKIAGAMKSSTEVMKTMSNLMKLPELQKTMTDMSKEMMKMGIIDELINETVDSVLDEDDIDKIADEEVDKIILEITKGKLDQLPDVHKSLPASSEAASALVDDDVDYEEQEDEISKRLEALRS</sequence>
<dbReference type="InterPro" id="IPR005024">
    <property type="entry name" value="Snf7_fam"/>
</dbReference>
<reference evidence="3" key="1">
    <citation type="submission" date="2021-02" db="EMBL/GenBank/DDBJ databases">
        <authorList>
            <person name="Nowell W R."/>
        </authorList>
    </citation>
    <scope>NUCLEOTIDE SEQUENCE</scope>
    <source>
        <strain evidence="3">Ploen Becks lab</strain>
    </source>
</reference>
<evidence type="ECO:0008006" key="5">
    <source>
        <dbReference type="Google" id="ProtNLM"/>
    </source>
</evidence>
<dbReference type="Pfam" id="PF03357">
    <property type="entry name" value="Snf7"/>
    <property type="match status" value="1"/>
</dbReference>
<name>A0A813Q8A0_9BILA</name>
<keyword evidence="4" id="KW-1185">Reference proteome</keyword>
<dbReference type="PANTHER" id="PTHR10476">
    <property type="entry name" value="CHARGED MULTIVESICULAR BODY PROTEIN"/>
    <property type="match status" value="1"/>
</dbReference>
<comment type="caution">
    <text evidence="3">The sequence shown here is derived from an EMBL/GenBank/DDBJ whole genome shotgun (WGS) entry which is preliminary data.</text>
</comment>
<dbReference type="OrthoDB" id="2329734at2759"/>
<feature type="compositionally biased region" description="Acidic residues" evidence="2">
    <location>
        <begin position="200"/>
        <end position="211"/>
    </location>
</feature>
<evidence type="ECO:0000313" key="4">
    <source>
        <dbReference type="Proteomes" id="UP000663879"/>
    </source>
</evidence>
<dbReference type="Gene3D" id="6.10.140.1230">
    <property type="match status" value="1"/>
</dbReference>
<dbReference type="EMBL" id="CAJNOC010000453">
    <property type="protein sequence ID" value="CAF0763382.1"/>
    <property type="molecule type" value="Genomic_DNA"/>
</dbReference>
<feature type="compositionally biased region" description="Basic and acidic residues" evidence="2">
    <location>
        <begin position="212"/>
        <end position="222"/>
    </location>
</feature>
<gene>
    <name evidence="3" type="ORF">OXX778_LOCUS4554</name>
</gene>
<dbReference type="Proteomes" id="UP000663879">
    <property type="component" value="Unassembled WGS sequence"/>
</dbReference>
<evidence type="ECO:0000256" key="1">
    <source>
        <dbReference type="ARBA" id="ARBA00006190"/>
    </source>
</evidence>
<feature type="region of interest" description="Disordered" evidence="2">
    <location>
        <begin position="191"/>
        <end position="222"/>
    </location>
</feature>
<evidence type="ECO:0000313" key="3">
    <source>
        <dbReference type="EMBL" id="CAF0763382.1"/>
    </source>
</evidence>
<organism evidence="3 4">
    <name type="scientific">Brachionus calyciflorus</name>
    <dbReference type="NCBI Taxonomy" id="104777"/>
    <lineage>
        <taxon>Eukaryota</taxon>
        <taxon>Metazoa</taxon>
        <taxon>Spiralia</taxon>
        <taxon>Gnathifera</taxon>
        <taxon>Rotifera</taxon>
        <taxon>Eurotatoria</taxon>
        <taxon>Monogononta</taxon>
        <taxon>Pseudotrocha</taxon>
        <taxon>Ploima</taxon>
        <taxon>Brachionidae</taxon>
        <taxon>Brachionus</taxon>
    </lineage>
</organism>
<dbReference type="GO" id="GO:0007034">
    <property type="term" value="P:vacuolar transport"/>
    <property type="evidence" value="ECO:0007669"/>
    <property type="project" value="InterPro"/>
</dbReference>
<accession>A0A813Q8A0</accession>
<proteinExistence type="inferred from homology"/>
<evidence type="ECO:0000256" key="2">
    <source>
        <dbReference type="SAM" id="MobiDB-lite"/>
    </source>
</evidence>